<evidence type="ECO:0000313" key="3">
    <source>
        <dbReference type="EMBL" id="ORE14227.1"/>
    </source>
</evidence>
<dbReference type="Gene3D" id="3.40.50.720">
    <property type="entry name" value="NAD(P)-binding Rossmann-like Domain"/>
    <property type="match status" value="1"/>
</dbReference>
<reference evidence="3 4" key="1">
    <citation type="journal article" date="2016" name="Proc. Natl. Acad. Sci. U.S.A.">
        <title>Lipid metabolic changes in an early divergent fungus govern the establishment of a mutualistic symbiosis with endobacteria.</title>
        <authorList>
            <person name="Lastovetsky O.A."/>
            <person name="Gaspar M.L."/>
            <person name="Mondo S.J."/>
            <person name="LaButti K.M."/>
            <person name="Sandor L."/>
            <person name="Grigoriev I.V."/>
            <person name="Henry S.A."/>
            <person name="Pawlowska T.E."/>
        </authorList>
    </citation>
    <scope>NUCLEOTIDE SEQUENCE [LARGE SCALE GENOMIC DNA]</scope>
    <source>
        <strain evidence="3 4">ATCC 11559</strain>
    </source>
</reference>
<proteinExistence type="inferred from homology"/>
<dbReference type="InterPro" id="IPR036291">
    <property type="entry name" value="NAD(P)-bd_dom_sf"/>
</dbReference>
<dbReference type="EMBL" id="KV921483">
    <property type="protein sequence ID" value="ORE14227.1"/>
    <property type="molecule type" value="Genomic_DNA"/>
</dbReference>
<dbReference type="Pfam" id="PF00106">
    <property type="entry name" value="adh_short"/>
    <property type="match status" value="1"/>
</dbReference>
<dbReference type="OMA" id="YSKACIA"/>
<dbReference type="PANTHER" id="PTHR24320:SF148">
    <property type="entry name" value="NAD(P)-BINDING ROSSMANN-FOLD SUPERFAMILY PROTEIN"/>
    <property type="match status" value="1"/>
</dbReference>
<evidence type="ECO:0000313" key="4">
    <source>
        <dbReference type="Proteomes" id="UP000242381"/>
    </source>
</evidence>
<comment type="similarity">
    <text evidence="1">Belongs to the short-chain dehydrogenases/reductases (SDR) family.</text>
</comment>
<evidence type="ECO:0000256" key="2">
    <source>
        <dbReference type="ARBA" id="ARBA00023002"/>
    </source>
</evidence>
<dbReference type="InterPro" id="IPR002347">
    <property type="entry name" value="SDR_fam"/>
</dbReference>
<accession>A0A1X0RQC6</accession>
<protein>
    <submittedName>
        <fullName evidence="3">NAD(P)-binding protein</fullName>
    </submittedName>
</protein>
<keyword evidence="2" id="KW-0560">Oxidoreductase</keyword>
<sequence length="391" mass="43940">MSMLIGITIVTTSILFIVYKSKGQNSKDSTSSFQKQALEAANLKCQETLWWLPTLIKVYLIGILETIYIAVYKRGLFHSSITKEENEAKVSQLIDRYLESHKQDNQQPIAVITGGDSGIGLEITKSLKRCGFELIIGTRSKELCEKLIGPFSTPKGHVEICELDLADFSSVHSFVSQVKSILNGRRIDLLINNAGVMNVPYLKTVDGFESQCQINYMSPTLLSKLLLPHMNTECGRILFASSSTLYAVNKLDTNTPLTSYSLNGLDHYAYSKSCIAHIAQYLSASAPSGVKVYAYHPGTVRTKLFNHTTVFTLRLFSKLFDFIMLTPKEGSITPLYLCLANIEDLETNMDSCYWADQRQHRIAPTCINGSLNNTYKLWEDTLLKCRYNEEM</sequence>
<organism evidence="3 4">
    <name type="scientific">Rhizopus microsporus</name>
    <dbReference type="NCBI Taxonomy" id="58291"/>
    <lineage>
        <taxon>Eukaryota</taxon>
        <taxon>Fungi</taxon>
        <taxon>Fungi incertae sedis</taxon>
        <taxon>Mucoromycota</taxon>
        <taxon>Mucoromycotina</taxon>
        <taxon>Mucoromycetes</taxon>
        <taxon>Mucorales</taxon>
        <taxon>Mucorineae</taxon>
        <taxon>Rhizopodaceae</taxon>
        <taxon>Rhizopus</taxon>
    </lineage>
</organism>
<dbReference type="AlphaFoldDB" id="A0A1X0RQC6"/>
<dbReference type="Proteomes" id="UP000242381">
    <property type="component" value="Unassembled WGS sequence"/>
</dbReference>
<name>A0A1X0RQC6_RHIZD</name>
<dbReference type="PANTHER" id="PTHR24320">
    <property type="entry name" value="RETINOL DEHYDROGENASE"/>
    <property type="match status" value="1"/>
</dbReference>
<dbReference type="PRINTS" id="PR00081">
    <property type="entry name" value="GDHRDH"/>
</dbReference>
<dbReference type="VEuPathDB" id="FungiDB:BCV72DRAFT_175105"/>
<evidence type="ECO:0000256" key="1">
    <source>
        <dbReference type="ARBA" id="ARBA00006484"/>
    </source>
</evidence>
<dbReference type="SUPFAM" id="SSF51735">
    <property type="entry name" value="NAD(P)-binding Rossmann-fold domains"/>
    <property type="match status" value="1"/>
</dbReference>
<gene>
    <name evidence="3" type="ORF">BCV71DRAFT_205144</name>
</gene>
<dbReference type="GO" id="GO:0016491">
    <property type="term" value="F:oxidoreductase activity"/>
    <property type="evidence" value="ECO:0007669"/>
    <property type="project" value="UniProtKB-KW"/>
</dbReference>